<feature type="region of interest" description="Disordered" evidence="1">
    <location>
        <begin position="1"/>
        <end position="110"/>
    </location>
</feature>
<protein>
    <submittedName>
        <fullName evidence="2">Uncharacterized protein</fullName>
    </submittedName>
</protein>
<comment type="caution">
    <text evidence="2">The sequence shown here is derived from an EMBL/GenBank/DDBJ whole genome shotgun (WGS) entry which is preliminary data.</text>
</comment>
<evidence type="ECO:0000313" key="2">
    <source>
        <dbReference type="EMBL" id="TSU63010.1"/>
    </source>
</evidence>
<evidence type="ECO:0000313" key="3">
    <source>
        <dbReference type="Proteomes" id="UP000319801"/>
    </source>
</evidence>
<dbReference type="EMBL" id="VCAZ01000119">
    <property type="protein sequence ID" value="TSU63010.1"/>
    <property type="molecule type" value="Genomic_DNA"/>
</dbReference>
<feature type="compositionally biased region" description="Polar residues" evidence="1">
    <location>
        <begin position="19"/>
        <end position="35"/>
    </location>
</feature>
<evidence type="ECO:0000256" key="1">
    <source>
        <dbReference type="SAM" id="MobiDB-lite"/>
    </source>
</evidence>
<proteinExistence type="predicted"/>
<sequence>MEEEKDKGLKGLGGGIPGQEQSAQKTTEAITTPEQHCSAEQAWQGPELGKTGLGEARRGRTRPRKPCSAKPVLETPGSVDSGAAVEQPVPAEAGTGEQSLCSGAPVTMED</sequence>
<organism evidence="2 3">
    <name type="scientific">Bagarius yarrelli</name>
    <name type="common">Goonch</name>
    <name type="synonym">Bagrus yarrelli</name>
    <dbReference type="NCBI Taxonomy" id="175774"/>
    <lineage>
        <taxon>Eukaryota</taxon>
        <taxon>Metazoa</taxon>
        <taxon>Chordata</taxon>
        <taxon>Craniata</taxon>
        <taxon>Vertebrata</taxon>
        <taxon>Euteleostomi</taxon>
        <taxon>Actinopterygii</taxon>
        <taxon>Neopterygii</taxon>
        <taxon>Teleostei</taxon>
        <taxon>Ostariophysi</taxon>
        <taxon>Siluriformes</taxon>
        <taxon>Sisoridae</taxon>
        <taxon>Sisorinae</taxon>
        <taxon>Bagarius</taxon>
    </lineage>
</organism>
<dbReference type="Proteomes" id="UP000319801">
    <property type="component" value="Unassembled WGS sequence"/>
</dbReference>
<name>A0A556V520_BAGYA</name>
<dbReference type="AlphaFoldDB" id="A0A556V520"/>
<gene>
    <name evidence="2" type="ORF">Baya_12278</name>
</gene>
<keyword evidence="3" id="KW-1185">Reference proteome</keyword>
<accession>A0A556V520</accession>
<reference evidence="2 3" key="1">
    <citation type="journal article" date="2019" name="Genome Biol. Evol.">
        <title>Whole-Genome Sequencing of the Giant Devil Catfish, Bagarius yarrelli.</title>
        <authorList>
            <person name="Jiang W."/>
            <person name="Lv Y."/>
            <person name="Cheng L."/>
            <person name="Yang K."/>
            <person name="Chao B."/>
            <person name="Wang X."/>
            <person name="Li Y."/>
            <person name="Pan X."/>
            <person name="You X."/>
            <person name="Zhang Y."/>
            <person name="Yang J."/>
            <person name="Li J."/>
            <person name="Zhang X."/>
            <person name="Liu S."/>
            <person name="Sun C."/>
            <person name="Yang J."/>
            <person name="Shi Q."/>
        </authorList>
    </citation>
    <scope>NUCLEOTIDE SEQUENCE [LARGE SCALE GENOMIC DNA]</scope>
    <source>
        <strain evidence="2">JWS20170419001</strain>
        <tissue evidence="2">Muscle</tissue>
    </source>
</reference>